<dbReference type="Pfam" id="PF20182">
    <property type="entry name" value="DUF6545"/>
    <property type="match status" value="1"/>
</dbReference>
<feature type="transmembrane region" description="Helical" evidence="1">
    <location>
        <begin position="69"/>
        <end position="91"/>
    </location>
</feature>
<feature type="transmembrane region" description="Helical" evidence="1">
    <location>
        <begin position="171"/>
        <end position="192"/>
    </location>
</feature>
<dbReference type="EMBL" id="BAFB01000187">
    <property type="protein sequence ID" value="GAB35894.1"/>
    <property type="molecule type" value="Genomic_DNA"/>
</dbReference>
<dbReference type="AlphaFoldDB" id="H5TQY6"/>
<evidence type="ECO:0000259" key="2">
    <source>
        <dbReference type="Pfam" id="PF20182"/>
    </source>
</evidence>
<feature type="transmembrane region" description="Helical" evidence="1">
    <location>
        <begin position="140"/>
        <end position="159"/>
    </location>
</feature>
<dbReference type="InterPro" id="IPR050039">
    <property type="entry name" value="MAB_1171c-like"/>
</dbReference>
<accession>H5TQY6</accession>
<gene>
    <name evidence="3" type="ORF">GOOTI_187_00290</name>
</gene>
<protein>
    <recommendedName>
        <fullName evidence="2">DUF6545 domain-containing protein</fullName>
    </recommendedName>
</protein>
<feature type="transmembrane region" description="Helical" evidence="1">
    <location>
        <begin position="212"/>
        <end position="234"/>
    </location>
</feature>
<sequence length="368" mass="39727">MPGIINLVALVVFVLALCWRLDRIRRGDGGLQAIAMTVAISALTLAFVVSAKTGAHFLDEHIYVGVSRWLFYALLALGVAALIVVFFFPSGDSTRERRAGHEALPLVVALIGLQVALLVTPTSLRASSVSEWSFKNWGFALFYVIASAYLAYGFGACLYNVRKFYRMAQGYLRFSLGLLVIGFALLAIASILQVLAVLGSASGLVGAVNSLIAVRTLEIVGVVVFLLGISFPMLHSRWTGIAARRRHRRDATALEPLWQLVTAAIPEVVLPTESNSPTQRLHREVVEIRDALTQLSPLVPDEFDEVDDEVKVAMLRDAVEAYREEGGASGPVRPMVPAEGGGLDAEAAPLIRLSRFVALEDASVDSAA</sequence>
<reference evidence="3" key="1">
    <citation type="submission" date="2012-02" db="EMBL/GenBank/DDBJ databases">
        <title>Whole genome shotgun sequence of Gordonia otitidis NBRC 100426.</title>
        <authorList>
            <person name="Yoshida I."/>
            <person name="Hosoyama A."/>
            <person name="Tsuchikane K."/>
            <person name="Katsumata H."/>
            <person name="Yamazaki S."/>
            <person name="Fujita N."/>
        </authorList>
    </citation>
    <scope>NUCLEOTIDE SEQUENCE [LARGE SCALE GENOMIC DNA]</scope>
    <source>
        <strain evidence="3">NBRC 100426</strain>
    </source>
</reference>
<evidence type="ECO:0000313" key="3">
    <source>
        <dbReference type="EMBL" id="GAB35894.1"/>
    </source>
</evidence>
<keyword evidence="1" id="KW-1133">Transmembrane helix</keyword>
<feature type="transmembrane region" description="Helical" evidence="1">
    <location>
        <begin position="29"/>
        <end position="49"/>
    </location>
</feature>
<feature type="transmembrane region" description="Helical" evidence="1">
    <location>
        <begin position="103"/>
        <end position="120"/>
    </location>
</feature>
<organism evidence="3 4">
    <name type="scientific">Gordonia otitidis (strain DSM 44809 / CCUG 52243 / JCM 12355 / NBRC 100426 / IFM 10032)</name>
    <dbReference type="NCBI Taxonomy" id="1108044"/>
    <lineage>
        <taxon>Bacteria</taxon>
        <taxon>Bacillati</taxon>
        <taxon>Actinomycetota</taxon>
        <taxon>Actinomycetes</taxon>
        <taxon>Mycobacteriales</taxon>
        <taxon>Gordoniaceae</taxon>
        <taxon>Gordonia</taxon>
    </lineage>
</organism>
<keyword evidence="4" id="KW-1185">Reference proteome</keyword>
<dbReference type="STRING" id="1108044.GOOTI_187_00290"/>
<feature type="transmembrane region" description="Helical" evidence="1">
    <location>
        <begin position="6"/>
        <end position="22"/>
    </location>
</feature>
<dbReference type="InterPro" id="IPR046675">
    <property type="entry name" value="DUF6545"/>
</dbReference>
<dbReference type="Proteomes" id="UP000005038">
    <property type="component" value="Unassembled WGS sequence"/>
</dbReference>
<evidence type="ECO:0000256" key="1">
    <source>
        <dbReference type="SAM" id="Phobius"/>
    </source>
</evidence>
<feature type="domain" description="DUF6545" evidence="2">
    <location>
        <begin position="245"/>
        <end position="355"/>
    </location>
</feature>
<comment type="caution">
    <text evidence="3">The sequence shown here is derived from an EMBL/GenBank/DDBJ whole genome shotgun (WGS) entry which is preliminary data.</text>
</comment>
<dbReference type="RefSeq" id="WP_007240096.1">
    <property type="nucleotide sequence ID" value="NZ_BAFB01000187.1"/>
</dbReference>
<name>H5TQY6_GORO1</name>
<evidence type="ECO:0000313" key="4">
    <source>
        <dbReference type="Proteomes" id="UP000005038"/>
    </source>
</evidence>
<keyword evidence="1" id="KW-0472">Membrane</keyword>
<proteinExistence type="predicted"/>
<dbReference type="NCBIfam" id="NF042915">
    <property type="entry name" value="MAB_1171c_fam"/>
    <property type="match status" value="1"/>
</dbReference>
<dbReference type="OrthoDB" id="4772902at2"/>
<keyword evidence="1" id="KW-0812">Transmembrane</keyword>